<dbReference type="HOGENOM" id="CLU_1270504_0_0_9"/>
<dbReference type="RefSeq" id="WP_008790750.1">
    <property type="nucleotide sequence ID" value="NZ_CAUHJZ010000005.1"/>
</dbReference>
<accession>E7GFX5</accession>
<evidence type="ECO:0000313" key="2">
    <source>
        <dbReference type="Proteomes" id="UP000003157"/>
    </source>
</evidence>
<dbReference type="PANTHER" id="PTHR35309">
    <property type="match status" value="1"/>
</dbReference>
<proteinExistence type="predicted"/>
<dbReference type="PANTHER" id="PTHR35309:SF4">
    <property type="entry name" value="TOCOPHEROL CYCLASE"/>
    <property type="match status" value="1"/>
</dbReference>
<gene>
    <name evidence="1" type="ORF">HMPREF9488_03668</name>
</gene>
<dbReference type="Proteomes" id="UP000003157">
    <property type="component" value="Unassembled WGS sequence"/>
</dbReference>
<organism evidence="1 2">
    <name type="scientific">Coprobacillus cateniformis</name>
    <dbReference type="NCBI Taxonomy" id="100884"/>
    <lineage>
        <taxon>Bacteria</taxon>
        <taxon>Bacillati</taxon>
        <taxon>Bacillota</taxon>
        <taxon>Erysipelotrichia</taxon>
        <taxon>Erysipelotrichales</taxon>
        <taxon>Coprobacillaceae</taxon>
        <taxon>Coprobacillus</taxon>
    </lineage>
</organism>
<dbReference type="EMBL" id="ADKX01000052">
    <property type="protein sequence ID" value="EFW03021.1"/>
    <property type="molecule type" value="Genomic_DNA"/>
</dbReference>
<dbReference type="OrthoDB" id="9772627at2"/>
<dbReference type="GO" id="GO:0009976">
    <property type="term" value="F:tocopherol cyclase activity"/>
    <property type="evidence" value="ECO:0007669"/>
    <property type="project" value="InterPro"/>
</dbReference>
<dbReference type="InterPro" id="IPR025893">
    <property type="entry name" value="Tocopherol_cyclase"/>
</dbReference>
<sequence>MKSLGIITCDDTYHYWGDIMISYEQEWQLHQSHKIPAFEGWYFRVVDNQVSAAVIIGIAKTQDKQEAFIQVFHTLCQSMEKVSYDIKDFVYQEEPFSISIKNSIFKKHYIHIEDSKLSTVIDLELDMPLHIQTTKYAPTIMGPFAYLKNMQCNHAILNLESQTHGYMKYQNQIYNIQGIIYQEKDWGNSFPKKYIWVQSNCCLQKKQFYFYRVPQFH</sequence>
<dbReference type="eggNOG" id="ENOG502Z7HP">
    <property type="taxonomic scope" value="Bacteria"/>
</dbReference>
<keyword evidence="2" id="KW-1185">Reference proteome</keyword>
<name>E7GFX5_9FIRM</name>
<evidence type="ECO:0000313" key="1">
    <source>
        <dbReference type="EMBL" id="EFW03021.1"/>
    </source>
</evidence>
<dbReference type="STRING" id="100884.GCA_000269565_02739"/>
<protein>
    <submittedName>
        <fullName evidence="1">Uncharacterized protein</fullName>
    </submittedName>
</protein>
<dbReference type="AlphaFoldDB" id="E7GFX5"/>
<dbReference type="Pfam" id="PF14249">
    <property type="entry name" value="Tocopherol_cycl"/>
    <property type="match status" value="1"/>
</dbReference>
<reference evidence="1 2" key="1">
    <citation type="submission" date="2010-12" db="EMBL/GenBank/DDBJ databases">
        <title>The Genome Sequence of Coprobacillus sp. strain 29_1.</title>
        <authorList>
            <consortium name="The Broad Institute Genome Sequencing Platform"/>
            <person name="Earl A."/>
            <person name="Ward D."/>
            <person name="Feldgarden M."/>
            <person name="Gevers D."/>
            <person name="Daigneault M."/>
            <person name="Sibley C.D."/>
            <person name="White A."/>
            <person name="Strauss J."/>
            <person name="Allen-Vercoe E."/>
            <person name="Young S.K."/>
            <person name="Zeng Q."/>
            <person name="Gargeya S."/>
            <person name="Fitzgerald M."/>
            <person name="Haas B."/>
            <person name="Abouelleil A."/>
            <person name="Alvarado L."/>
            <person name="Arachchi H.M."/>
            <person name="Berlin A."/>
            <person name="Brown A."/>
            <person name="Chapman S.B."/>
            <person name="Chen Z."/>
            <person name="Dunbar C."/>
            <person name="Freedman E."/>
            <person name="Gearin G."/>
            <person name="Gellesch M."/>
            <person name="Goldberg J."/>
            <person name="Griggs A."/>
            <person name="Gujja S."/>
            <person name="Heilman E."/>
            <person name="Heiman D."/>
            <person name="Howarth C."/>
            <person name="Larson L."/>
            <person name="Lui A."/>
            <person name="MacDonald P.J.P."/>
            <person name="Mehta T."/>
            <person name="Montmayeur A."/>
            <person name="Murphy C."/>
            <person name="Neiman D."/>
            <person name="Pearson M."/>
            <person name="Priest M."/>
            <person name="Roberts A."/>
            <person name="Saif S."/>
            <person name="Shea T."/>
            <person name="Shenoy N."/>
            <person name="Sisk P."/>
            <person name="Stolte C."/>
            <person name="Sykes S."/>
            <person name="White J."/>
            <person name="Yandava C."/>
            <person name="Nusbaum C."/>
            <person name="Birren B."/>
        </authorList>
    </citation>
    <scope>NUCLEOTIDE SEQUENCE [LARGE SCALE GENOMIC DNA]</scope>
    <source>
        <strain evidence="1 2">29_1</strain>
    </source>
</reference>
<comment type="caution">
    <text evidence="1">The sequence shown here is derived from an EMBL/GenBank/DDBJ whole genome shotgun (WGS) entry which is preliminary data.</text>
</comment>